<dbReference type="Gramene" id="Bra021279.1">
    <property type="protein sequence ID" value="Bra021279.1-P"/>
    <property type="gene ID" value="Bra021279"/>
</dbReference>
<keyword evidence="7 11" id="KW-1133">Transmembrane helix</keyword>
<dbReference type="OMA" id="REDYIHD"/>
<keyword evidence="2" id="KW-0633">Potassium transport</keyword>
<keyword evidence="8 11" id="KW-0472">Membrane</keyword>
<feature type="compositionally biased region" description="Basic residues" evidence="10">
    <location>
        <begin position="88"/>
        <end position="97"/>
    </location>
</feature>
<evidence type="ECO:0000256" key="6">
    <source>
        <dbReference type="ARBA" id="ARBA00022958"/>
    </source>
</evidence>
<dbReference type="eggNOG" id="KOG0498">
    <property type="taxonomic scope" value="Eukaryota"/>
</dbReference>
<evidence type="ECO:0000256" key="4">
    <source>
        <dbReference type="ARBA" id="ARBA00022826"/>
    </source>
</evidence>
<dbReference type="InterPro" id="IPR045319">
    <property type="entry name" value="KAT/AKT"/>
</dbReference>
<keyword evidence="5" id="KW-0406">Ion transport</keyword>
<reference evidence="13" key="3">
    <citation type="submission" date="2023-03" db="UniProtKB">
        <authorList>
            <consortium name="EnsemblPlants"/>
        </authorList>
    </citation>
    <scope>IDENTIFICATION</scope>
    <source>
        <strain evidence="13">cv. Chiifu-401-42</strain>
    </source>
</reference>
<dbReference type="PANTHER" id="PTHR45743">
    <property type="entry name" value="POTASSIUM CHANNEL AKT1"/>
    <property type="match status" value="1"/>
</dbReference>
<dbReference type="InterPro" id="IPR036770">
    <property type="entry name" value="Ankyrin_rpt-contain_sf"/>
</dbReference>
<name>M4DXN3_BRACM</name>
<comment type="subcellular location">
    <subcellularLocation>
        <location evidence="1">Membrane</location>
        <topology evidence="1">Multi-pass membrane protein</topology>
    </subcellularLocation>
</comment>
<dbReference type="Pfam" id="PF00520">
    <property type="entry name" value="Ion_trans"/>
    <property type="match status" value="1"/>
</dbReference>
<evidence type="ECO:0000256" key="10">
    <source>
        <dbReference type="SAM" id="MobiDB-lite"/>
    </source>
</evidence>
<feature type="region of interest" description="Disordered" evidence="10">
    <location>
        <begin position="1"/>
        <end position="58"/>
    </location>
</feature>
<protein>
    <recommendedName>
        <fullName evidence="12">Ion transport domain-containing protein</fullName>
    </recommendedName>
</protein>
<organism evidence="13 14">
    <name type="scientific">Brassica campestris</name>
    <name type="common">Field mustard</name>
    <dbReference type="NCBI Taxonomy" id="3711"/>
    <lineage>
        <taxon>Eukaryota</taxon>
        <taxon>Viridiplantae</taxon>
        <taxon>Streptophyta</taxon>
        <taxon>Embryophyta</taxon>
        <taxon>Tracheophyta</taxon>
        <taxon>Spermatophyta</taxon>
        <taxon>Magnoliopsida</taxon>
        <taxon>eudicotyledons</taxon>
        <taxon>Gunneridae</taxon>
        <taxon>Pentapetalae</taxon>
        <taxon>rosids</taxon>
        <taxon>malvids</taxon>
        <taxon>Brassicales</taxon>
        <taxon>Brassicaceae</taxon>
        <taxon>Brassiceae</taxon>
        <taxon>Brassica</taxon>
    </lineage>
</organism>
<keyword evidence="3 11" id="KW-0812">Transmembrane</keyword>
<feature type="transmembrane region" description="Helical" evidence="11">
    <location>
        <begin position="111"/>
        <end position="135"/>
    </location>
</feature>
<dbReference type="InterPro" id="IPR018490">
    <property type="entry name" value="cNMP-bd_dom_sf"/>
</dbReference>
<dbReference type="EnsemblPlants" id="Bra021279.1">
    <property type="protein sequence ID" value="Bra021279.1-P"/>
    <property type="gene ID" value="Bra021279"/>
</dbReference>
<evidence type="ECO:0000313" key="14">
    <source>
        <dbReference type="Proteomes" id="UP000011750"/>
    </source>
</evidence>
<dbReference type="Proteomes" id="UP000011750">
    <property type="component" value="Chromosome A01"/>
</dbReference>
<evidence type="ECO:0000256" key="8">
    <source>
        <dbReference type="ARBA" id="ARBA00023136"/>
    </source>
</evidence>
<feature type="transmembrane region" description="Helical" evidence="11">
    <location>
        <begin position="322"/>
        <end position="343"/>
    </location>
</feature>
<dbReference type="GO" id="GO:0034702">
    <property type="term" value="C:monoatomic ion channel complex"/>
    <property type="evidence" value="ECO:0007669"/>
    <property type="project" value="UniProtKB-KW"/>
</dbReference>
<evidence type="ECO:0000256" key="2">
    <source>
        <dbReference type="ARBA" id="ARBA00022538"/>
    </source>
</evidence>
<accession>M4DXN3</accession>
<dbReference type="InParanoid" id="M4DXN3"/>
<dbReference type="Gene3D" id="1.10.287.70">
    <property type="match status" value="1"/>
</dbReference>
<evidence type="ECO:0000256" key="11">
    <source>
        <dbReference type="SAM" id="Phobius"/>
    </source>
</evidence>
<evidence type="ECO:0000313" key="13">
    <source>
        <dbReference type="EnsemblPlants" id="Bra021279.1-P"/>
    </source>
</evidence>
<dbReference type="GO" id="GO:0005249">
    <property type="term" value="F:voltage-gated potassium channel activity"/>
    <property type="evidence" value="ECO:0007669"/>
    <property type="project" value="InterPro"/>
</dbReference>
<feature type="region of interest" description="Disordered" evidence="10">
    <location>
        <begin position="72"/>
        <end position="101"/>
    </location>
</feature>
<dbReference type="SUPFAM" id="SSF81324">
    <property type="entry name" value="Voltage-gated potassium channels"/>
    <property type="match status" value="1"/>
</dbReference>
<proteinExistence type="predicted"/>
<reference evidence="13 14" key="2">
    <citation type="journal article" date="2018" name="Hortic Res">
        <title>Improved Brassica rapa reference genome by single-molecule sequencing and chromosome conformation capture technologies.</title>
        <authorList>
            <person name="Zhang L."/>
            <person name="Cai X."/>
            <person name="Wu J."/>
            <person name="Liu M."/>
            <person name="Grob S."/>
            <person name="Cheng F."/>
            <person name="Liang J."/>
            <person name="Cai C."/>
            <person name="Liu Z."/>
            <person name="Liu B."/>
            <person name="Wang F."/>
            <person name="Li S."/>
            <person name="Liu F."/>
            <person name="Li X."/>
            <person name="Cheng L."/>
            <person name="Yang W."/>
            <person name="Li M.H."/>
            <person name="Grossniklaus U."/>
            <person name="Zheng H."/>
            <person name="Wang X."/>
        </authorList>
    </citation>
    <scope>NUCLEOTIDE SEQUENCE [LARGE SCALE GENOMIC DNA]</scope>
    <source>
        <strain evidence="13 14">cv. Chiifu-401-42</strain>
    </source>
</reference>
<feature type="compositionally biased region" description="Basic and acidic residues" evidence="10">
    <location>
        <begin position="72"/>
        <end position="87"/>
    </location>
</feature>
<dbReference type="AlphaFoldDB" id="M4DXN3"/>
<feature type="compositionally biased region" description="Gly residues" evidence="10">
    <location>
        <begin position="17"/>
        <end position="28"/>
    </location>
</feature>
<reference evidence="13 14" key="1">
    <citation type="journal article" date="2011" name="Nat. Genet.">
        <title>The genome of the mesopolyploid crop species Brassica rapa.</title>
        <authorList>
            <consortium name="Brassica rapa Genome Sequencing Project Consortium"/>
            <person name="Wang X."/>
            <person name="Wang H."/>
            <person name="Wang J."/>
            <person name="Sun R."/>
            <person name="Wu J."/>
            <person name="Liu S."/>
            <person name="Bai Y."/>
            <person name="Mun J.H."/>
            <person name="Bancroft I."/>
            <person name="Cheng F."/>
            <person name="Huang S."/>
            <person name="Li X."/>
            <person name="Hua W."/>
            <person name="Wang J."/>
            <person name="Wang X."/>
            <person name="Freeling M."/>
            <person name="Pires J.C."/>
            <person name="Paterson A.H."/>
            <person name="Chalhoub B."/>
            <person name="Wang B."/>
            <person name="Hayward A."/>
            <person name="Sharpe A.G."/>
            <person name="Park B.S."/>
            <person name="Weisshaar B."/>
            <person name="Liu B."/>
            <person name="Li B."/>
            <person name="Liu B."/>
            <person name="Tong C."/>
            <person name="Song C."/>
            <person name="Duran C."/>
            <person name="Peng C."/>
            <person name="Geng C."/>
            <person name="Koh C."/>
            <person name="Lin C."/>
            <person name="Edwards D."/>
            <person name="Mu D."/>
            <person name="Shen D."/>
            <person name="Soumpourou E."/>
            <person name="Li F."/>
            <person name="Fraser F."/>
            <person name="Conant G."/>
            <person name="Lassalle G."/>
            <person name="King G.J."/>
            <person name="Bonnema G."/>
            <person name="Tang H."/>
            <person name="Wang H."/>
            <person name="Belcram H."/>
            <person name="Zhou H."/>
            <person name="Hirakawa H."/>
            <person name="Abe H."/>
            <person name="Guo H."/>
            <person name="Wang H."/>
            <person name="Jin H."/>
            <person name="Parkin I.A."/>
            <person name="Batley J."/>
            <person name="Kim J.S."/>
            <person name="Just J."/>
            <person name="Li J."/>
            <person name="Xu J."/>
            <person name="Deng J."/>
            <person name="Kim J.A."/>
            <person name="Li J."/>
            <person name="Yu J."/>
            <person name="Meng J."/>
            <person name="Wang J."/>
            <person name="Min J."/>
            <person name="Poulain J."/>
            <person name="Wang J."/>
            <person name="Hatakeyama K."/>
            <person name="Wu K."/>
            <person name="Wang L."/>
            <person name="Fang L."/>
            <person name="Trick M."/>
            <person name="Links M.G."/>
            <person name="Zhao M."/>
            <person name="Jin M."/>
            <person name="Ramchiary N."/>
            <person name="Drou N."/>
            <person name="Berkman P.J."/>
            <person name="Cai Q."/>
            <person name="Huang Q."/>
            <person name="Li R."/>
            <person name="Tabata S."/>
            <person name="Cheng S."/>
            <person name="Zhang S."/>
            <person name="Zhang S."/>
            <person name="Huang S."/>
            <person name="Sato S."/>
            <person name="Sun S."/>
            <person name="Kwon S.J."/>
            <person name="Choi S.R."/>
            <person name="Lee T.H."/>
            <person name="Fan W."/>
            <person name="Zhao X."/>
            <person name="Tan X."/>
            <person name="Xu X."/>
            <person name="Wang Y."/>
            <person name="Qiu Y."/>
            <person name="Yin Y."/>
            <person name="Li Y."/>
            <person name="Du Y."/>
            <person name="Liao Y."/>
            <person name="Lim Y."/>
            <person name="Narusaka Y."/>
            <person name="Wang Y."/>
            <person name="Wang Z."/>
            <person name="Li Z."/>
            <person name="Wang Z."/>
            <person name="Xiong Z."/>
            <person name="Zhang Z."/>
        </authorList>
    </citation>
    <scope>NUCLEOTIDE SEQUENCE [LARGE SCALE GENOMIC DNA]</scope>
    <source>
        <strain evidence="13 14">cv. Chiifu-401-42</strain>
    </source>
</reference>
<keyword evidence="4" id="KW-0631">Potassium channel</keyword>
<feature type="transmembrane region" description="Helical" evidence="11">
    <location>
        <begin position="141"/>
        <end position="163"/>
    </location>
</feature>
<keyword evidence="9" id="KW-0407">Ion channel</keyword>
<keyword evidence="6" id="KW-0630">Potassium</keyword>
<evidence type="ECO:0000256" key="9">
    <source>
        <dbReference type="ARBA" id="ARBA00023303"/>
    </source>
</evidence>
<dbReference type="HOGENOM" id="CLU_476818_0_0_1"/>
<evidence type="ECO:0000256" key="1">
    <source>
        <dbReference type="ARBA" id="ARBA00004141"/>
    </source>
</evidence>
<evidence type="ECO:0000256" key="7">
    <source>
        <dbReference type="ARBA" id="ARBA00022989"/>
    </source>
</evidence>
<evidence type="ECO:0000259" key="12">
    <source>
        <dbReference type="Pfam" id="PF00520"/>
    </source>
</evidence>
<keyword evidence="5" id="KW-0851">Voltage-gated channel</keyword>
<evidence type="ECO:0000256" key="3">
    <source>
        <dbReference type="ARBA" id="ARBA00022692"/>
    </source>
</evidence>
<keyword evidence="5" id="KW-0813">Transport</keyword>
<dbReference type="InterPro" id="IPR005821">
    <property type="entry name" value="Ion_trans_dom"/>
</dbReference>
<feature type="domain" description="Ion transport" evidence="12">
    <location>
        <begin position="111"/>
        <end position="335"/>
    </location>
</feature>
<dbReference type="Gene3D" id="1.25.40.20">
    <property type="entry name" value="Ankyrin repeat-containing domain"/>
    <property type="match status" value="1"/>
</dbReference>
<sequence>MARLRQRKNSDPENFTQGGGRAAGGATRGGRAARGAIGGGRGGNNNIPRAGGTYTPGDANLDIMRIIQEEAQKRDEDITKGGEDTGNGRKKKKKKKNRVNDNTNVNNRNLIWFYLLGIFATYSSVMAPLTCAFNAEEYLPYQLIIVMEFAFIVDILRGWIYAYHDNQPIANDRFLHWCYRIWLLNPRKLELVAVAAVPLANIIQWEYLRWINIVRAMRGKELLEKLEKVESFNYAFIMFIKIMAIQLYCIHTTGCMFYQLATDFEGLPQIYQTWMSDIQIGNQNLSGLGNVQKYIASTYFATVTLSTVGYGDIHATNLTEMVALACLIIVSLTVWTYLGVQLANLFGRRSKKQIVGEKMDNLEKYLKEAKIAENLAEDIRGHMQMKYSDDYDRKILEDVPACLIAKELLQGETVHPPLRRPTTVFGLESFVLNEPLPHTIRTYKASKFLIISKKYFMECLHNYLEDGASVMRNLSNGRDPAFVERLLQSVFGIQMQNDVIRKASLLNHAIFFDDLEKVKKLIHWGVSVDSVDYNNIKPLDFAINRGNTEIIKFLMSVVAETNTTGIDQEHAD</sequence>
<evidence type="ECO:0000256" key="5">
    <source>
        <dbReference type="ARBA" id="ARBA00022882"/>
    </source>
</evidence>
<dbReference type="SUPFAM" id="SSF48403">
    <property type="entry name" value="Ankyrin repeat"/>
    <property type="match status" value="1"/>
</dbReference>
<keyword evidence="14" id="KW-1185">Reference proteome</keyword>
<feature type="transmembrane region" description="Helical" evidence="11">
    <location>
        <begin position="231"/>
        <end position="250"/>
    </location>
</feature>
<dbReference type="PANTHER" id="PTHR45743:SF56">
    <property type="entry name" value="POTASSIUM CHANNEL DOMAIN-CONTAINING PROTEIN"/>
    <property type="match status" value="1"/>
</dbReference>
<dbReference type="SUPFAM" id="SSF51206">
    <property type="entry name" value="cAMP-binding domain-like"/>
    <property type="match status" value="1"/>
</dbReference>